<gene>
    <name evidence="7" type="ORF">DEM34_01700</name>
</gene>
<keyword evidence="5" id="KW-0460">Magnesium</keyword>
<evidence type="ECO:0000256" key="4">
    <source>
        <dbReference type="ARBA" id="ARBA00022723"/>
    </source>
</evidence>
<dbReference type="OrthoDB" id="9805316at2"/>
<organism evidence="7 8">
    <name type="scientific">Sediminicurvatus halobius</name>
    <dbReference type="NCBI Taxonomy" id="2182432"/>
    <lineage>
        <taxon>Bacteria</taxon>
        <taxon>Pseudomonadati</taxon>
        <taxon>Pseudomonadota</taxon>
        <taxon>Gammaproteobacteria</taxon>
        <taxon>Chromatiales</taxon>
        <taxon>Ectothiorhodospiraceae</taxon>
        <taxon>Sediminicurvatus</taxon>
    </lineage>
</organism>
<keyword evidence="8" id="KW-1185">Reference proteome</keyword>
<keyword evidence="3 6" id="KW-0808">Transferase</keyword>
<proteinExistence type="inferred from homology"/>
<evidence type="ECO:0000256" key="2">
    <source>
        <dbReference type="ARBA" id="ARBA00006706"/>
    </source>
</evidence>
<comment type="similarity">
    <text evidence="2 6">Belongs to the FPP/GGPP synthase family.</text>
</comment>
<dbReference type="GO" id="GO:0046872">
    <property type="term" value="F:metal ion binding"/>
    <property type="evidence" value="ECO:0007669"/>
    <property type="project" value="UniProtKB-KW"/>
</dbReference>
<reference evidence="7 8" key="1">
    <citation type="submission" date="2018-05" db="EMBL/GenBank/DDBJ databases">
        <title>Spiribacter halobius sp. nov., a moderately halophilic bacterium isolated from marine solar saltern.</title>
        <authorList>
            <person name="Zheng W.-S."/>
            <person name="Lu D.-C."/>
            <person name="Du Z.-J."/>
        </authorList>
    </citation>
    <scope>NUCLEOTIDE SEQUENCE [LARGE SCALE GENOMIC DNA]</scope>
    <source>
        <strain evidence="7 8">E85</strain>
    </source>
</reference>
<dbReference type="GO" id="GO:0004659">
    <property type="term" value="F:prenyltransferase activity"/>
    <property type="evidence" value="ECO:0007669"/>
    <property type="project" value="InterPro"/>
</dbReference>
<sequence length="301" mass="31207">MNVAVRESISARPAEDPDLAAIRAALENMVTGCPGHGLGQARQAAAGHLASGGQRLRARLCLDAAKGLGIPARQAIQLAVACELAHNASLVHDDICDRATERRGAPSVWAMHGTGGALCTGDWLLCRAFGALAEVIPAQRLPALLGLLSRRTADTVEGQIAELQAQGAAVCCTLSTYARLARAKSGPLFAFALEAPLTLAGHESLCRRARAAAHALALGYQLLDDLDDADTDAPEGVNAVRVLAAAGQSPAVARQRARALAHRRFRRALLLSAGLPEPVAAPLRACCRALAPAESESAEVA</sequence>
<evidence type="ECO:0000256" key="6">
    <source>
        <dbReference type="RuleBase" id="RU004466"/>
    </source>
</evidence>
<dbReference type="GO" id="GO:0008299">
    <property type="term" value="P:isoprenoid biosynthetic process"/>
    <property type="evidence" value="ECO:0007669"/>
    <property type="project" value="InterPro"/>
</dbReference>
<dbReference type="SFLD" id="SFLDS00005">
    <property type="entry name" value="Isoprenoid_Synthase_Type_I"/>
    <property type="match status" value="1"/>
</dbReference>
<dbReference type="PANTHER" id="PTHR12001">
    <property type="entry name" value="GERANYLGERANYL PYROPHOSPHATE SYNTHASE"/>
    <property type="match status" value="1"/>
</dbReference>
<evidence type="ECO:0000313" key="8">
    <source>
        <dbReference type="Proteomes" id="UP000245474"/>
    </source>
</evidence>
<comment type="cofactor">
    <cofactor evidence="1">
        <name>Mg(2+)</name>
        <dbReference type="ChEBI" id="CHEBI:18420"/>
    </cofactor>
</comment>
<dbReference type="Proteomes" id="UP000245474">
    <property type="component" value="Unassembled WGS sequence"/>
</dbReference>
<evidence type="ECO:0000313" key="7">
    <source>
        <dbReference type="EMBL" id="PWG65481.1"/>
    </source>
</evidence>
<dbReference type="InterPro" id="IPR000092">
    <property type="entry name" value="Polyprenyl_synt"/>
</dbReference>
<protein>
    <submittedName>
        <fullName evidence="7">Polyprenyl synthetase</fullName>
    </submittedName>
</protein>
<dbReference type="PANTHER" id="PTHR12001:SF69">
    <property type="entry name" value="ALL TRANS-POLYPRENYL-DIPHOSPHATE SYNTHASE PDSS1"/>
    <property type="match status" value="1"/>
</dbReference>
<dbReference type="Pfam" id="PF00348">
    <property type="entry name" value="polyprenyl_synt"/>
    <property type="match status" value="1"/>
</dbReference>
<dbReference type="AlphaFoldDB" id="A0A2U2N8G5"/>
<name>A0A2U2N8G5_9GAMM</name>
<evidence type="ECO:0000256" key="1">
    <source>
        <dbReference type="ARBA" id="ARBA00001946"/>
    </source>
</evidence>
<accession>A0A2U2N8G5</accession>
<dbReference type="EMBL" id="QFFI01000002">
    <property type="protein sequence ID" value="PWG65481.1"/>
    <property type="molecule type" value="Genomic_DNA"/>
</dbReference>
<evidence type="ECO:0000256" key="3">
    <source>
        <dbReference type="ARBA" id="ARBA00022679"/>
    </source>
</evidence>
<keyword evidence="4" id="KW-0479">Metal-binding</keyword>
<evidence type="ECO:0000256" key="5">
    <source>
        <dbReference type="ARBA" id="ARBA00022842"/>
    </source>
</evidence>
<dbReference type="RefSeq" id="WP_109675608.1">
    <property type="nucleotide sequence ID" value="NZ_CP086615.1"/>
</dbReference>
<dbReference type="Gene3D" id="1.10.600.10">
    <property type="entry name" value="Farnesyl Diphosphate Synthase"/>
    <property type="match status" value="1"/>
</dbReference>
<dbReference type="SUPFAM" id="SSF48576">
    <property type="entry name" value="Terpenoid synthases"/>
    <property type="match status" value="1"/>
</dbReference>
<dbReference type="InterPro" id="IPR008949">
    <property type="entry name" value="Isoprenoid_synthase_dom_sf"/>
</dbReference>
<dbReference type="InterPro" id="IPR033749">
    <property type="entry name" value="Polyprenyl_synt_CS"/>
</dbReference>
<dbReference type="PROSITE" id="PS00723">
    <property type="entry name" value="POLYPRENYL_SYNTHASE_1"/>
    <property type="match status" value="1"/>
</dbReference>
<comment type="caution">
    <text evidence="7">The sequence shown here is derived from an EMBL/GenBank/DDBJ whole genome shotgun (WGS) entry which is preliminary data.</text>
</comment>